<evidence type="ECO:0008006" key="4">
    <source>
        <dbReference type="Google" id="ProtNLM"/>
    </source>
</evidence>
<evidence type="ECO:0000313" key="3">
    <source>
        <dbReference type="Proteomes" id="UP001311232"/>
    </source>
</evidence>
<keyword evidence="1" id="KW-0732">Signal</keyword>
<gene>
    <name evidence="2" type="ORF">CRENBAI_026700</name>
</gene>
<name>A0AAV9SM51_9TELE</name>
<proteinExistence type="predicted"/>
<dbReference type="AlphaFoldDB" id="A0AAV9SM51"/>
<feature type="signal peptide" evidence="1">
    <location>
        <begin position="1"/>
        <end position="20"/>
    </location>
</feature>
<keyword evidence="3" id="KW-1185">Reference proteome</keyword>
<evidence type="ECO:0000256" key="1">
    <source>
        <dbReference type="SAM" id="SignalP"/>
    </source>
</evidence>
<reference evidence="2 3" key="1">
    <citation type="submission" date="2021-06" db="EMBL/GenBank/DDBJ databases">
        <authorList>
            <person name="Palmer J.M."/>
        </authorList>
    </citation>
    <scope>NUCLEOTIDE SEQUENCE [LARGE SCALE GENOMIC DNA]</scope>
    <source>
        <strain evidence="2 3">MEX-2019</strain>
        <tissue evidence="2">Muscle</tissue>
    </source>
</reference>
<protein>
    <recommendedName>
        <fullName evidence="4">Secreted protein</fullName>
    </recommendedName>
</protein>
<feature type="non-terminal residue" evidence="2">
    <location>
        <position position="122"/>
    </location>
</feature>
<comment type="caution">
    <text evidence="2">The sequence shown here is derived from an EMBL/GenBank/DDBJ whole genome shotgun (WGS) entry which is preliminary data.</text>
</comment>
<sequence length="122" mass="12439">MNCLHTPILFLVLYLRGARTHPLRLLCLAEGLHALAEGPSGLHTAPLSSTVGSPGPAAGHQIIGSYISRLLIDCPYVACPLIVGSAGDSNLSGRLNSGSAGAGLWACRLNSCPPSKAPSACP</sequence>
<dbReference type="EMBL" id="JAHHUM010000090">
    <property type="protein sequence ID" value="KAK5622658.1"/>
    <property type="molecule type" value="Genomic_DNA"/>
</dbReference>
<evidence type="ECO:0000313" key="2">
    <source>
        <dbReference type="EMBL" id="KAK5622658.1"/>
    </source>
</evidence>
<organism evidence="2 3">
    <name type="scientific">Crenichthys baileyi</name>
    <name type="common">White River springfish</name>
    <dbReference type="NCBI Taxonomy" id="28760"/>
    <lineage>
        <taxon>Eukaryota</taxon>
        <taxon>Metazoa</taxon>
        <taxon>Chordata</taxon>
        <taxon>Craniata</taxon>
        <taxon>Vertebrata</taxon>
        <taxon>Euteleostomi</taxon>
        <taxon>Actinopterygii</taxon>
        <taxon>Neopterygii</taxon>
        <taxon>Teleostei</taxon>
        <taxon>Neoteleostei</taxon>
        <taxon>Acanthomorphata</taxon>
        <taxon>Ovalentaria</taxon>
        <taxon>Atherinomorphae</taxon>
        <taxon>Cyprinodontiformes</taxon>
        <taxon>Goodeidae</taxon>
        <taxon>Crenichthys</taxon>
    </lineage>
</organism>
<dbReference type="Proteomes" id="UP001311232">
    <property type="component" value="Unassembled WGS sequence"/>
</dbReference>
<feature type="chain" id="PRO_5043664815" description="Secreted protein" evidence="1">
    <location>
        <begin position="21"/>
        <end position="122"/>
    </location>
</feature>
<accession>A0AAV9SM51</accession>